<feature type="compositionally biased region" description="Polar residues" evidence="1">
    <location>
        <begin position="97"/>
        <end position="122"/>
    </location>
</feature>
<feature type="region of interest" description="Disordered" evidence="1">
    <location>
        <begin position="444"/>
        <end position="471"/>
    </location>
</feature>
<reference evidence="3" key="2">
    <citation type="journal article" date="2011" name="Proc. Natl. Acad. Sci. U.S.A.">
        <title>Obligate biotrophy features unraveled by the genomic analysis of rust fungi.</title>
        <authorList>
            <person name="Duplessis S."/>
            <person name="Cuomo C.A."/>
            <person name="Lin Y.-C."/>
            <person name="Aerts A."/>
            <person name="Tisserant E."/>
            <person name="Veneault-Fourrey C."/>
            <person name="Joly D.L."/>
            <person name="Hacquard S."/>
            <person name="Amselem J."/>
            <person name="Cantarel B.L."/>
            <person name="Chiu R."/>
            <person name="Coutinho P.M."/>
            <person name="Feau N."/>
            <person name="Field M."/>
            <person name="Frey P."/>
            <person name="Gelhaye E."/>
            <person name="Goldberg J."/>
            <person name="Grabherr M.G."/>
            <person name="Kodira C.D."/>
            <person name="Kohler A."/>
            <person name="Kuees U."/>
            <person name="Lindquist E.A."/>
            <person name="Lucas S.M."/>
            <person name="Mago R."/>
            <person name="Mauceli E."/>
            <person name="Morin E."/>
            <person name="Murat C."/>
            <person name="Pangilinan J.L."/>
            <person name="Park R."/>
            <person name="Pearson M."/>
            <person name="Quesneville H."/>
            <person name="Rouhier N."/>
            <person name="Sakthikumar S."/>
            <person name="Salamov A.A."/>
            <person name="Schmutz J."/>
            <person name="Selles B."/>
            <person name="Shapiro H."/>
            <person name="Tanguay P."/>
            <person name="Tuskan G.A."/>
            <person name="Henrissat B."/>
            <person name="Van de Peer Y."/>
            <person name="Rouze P."/>
            <person name="Ellis J.G."/>
            <person name="Dodds P.N."/>
            <person name="Schein J.E."/>
            <person name="Zhong S."/>
            <person name="Hamelin R.C."/>
            <person name="Grigoriev I.V."/>
            <person name="Szabo L.J."/>
            <person name="Martin F."/>
        </authorList>
    </citation>
    <scope>NUCLEOTIDE SEQUENCE [LARGE SCALE GENOMIC DNA]</scope>
    <source>
        <strain evidence="3">CRL 75-36-700-3 / race SCCL</strain>
    </source>
</reference>
<evidence type="ECO:0000256" key="1">
    <source>
        <dbReference type="SAM" id="MobiDB-lite"/>
    </source>
</evidence>
<evidence type="ECO:0000313" key="3">
    <source>
        <dbReference type="Proteomes" id="UP000008783"/>
    </source>
</evidence>
<name>E3NXV6_PUCGT</name>
<feature type="region of interest" description="Disordered" evidence="1">
    <location>
        <begin position="325"/>
        <end position="380"/>
    </location>
</feature>
<dbReference type="KEGG" id="pgr:PGTG_20361"/>
<reference key="1">
    <citation type="submission" date="2007-01" db="EMBL/GenBank/DDBJ databases">
        <title>The Genome Sequence of Puccinia graminis f. sp. tritici Strain CRL 75-36-700-3.</title>
        <authorList>
            <consortium name="The Broad Institute Genome Sequencing Platform"/>
            <person name="Birren B."/>
            <person name="Lander E."/>
            <person name="Galagan J."/>
            <person name="Nusbaum C."/>
            <person name="Devon K."/>
            <person name="Cuomo C."/>
            <person name="Jaffe D."/>
            <person name="Butler J."/>
            <person name="Alvarez P."/>
            <person name="Gnerre S."/>
            <person name="Grabherr M."/>
            <person name="Mauceli E."/>
            <person name="Brockman W."/>
            <person name="Young S."/>
            <person name="LaButti K."/>
            <person name="Sykes S."/>
            <person name="DeCaprio D."/>
            <person name="Crawford M."/>
            <person name="Koehrsen M."/>
            <person name="Engels R."/>
            <person name="Montgomery P."/>
            <person name="Pearson M."/>
            <person name="Howarth C."/>
            <person name="Larson L."/>
            <person name="White J."/>
            <person name="Zeng Q."/>
            <person name="Kodira C."/>
            <person name="Yandava C."/>
            <person name="Alvarado L."/>
            <person name="O'Leary S."/>
            <person name="Szabo L."/>
            <person name="Dean R."/>
            <person name="Schein J."/>
        </authorList>
    </citation>
    <scope>NUCLEOTIDE SEQUENCE</scope>
    <source>
        <strain>CRL 75-36-700-3</strain>
    </source>
</reference>
<gene>
    <name evidence="2" type="ORF">PGTG_20361</name>
</gene>
<dbReference type="EMBL" id="DS989981">
    <property type="protein sequence ID" value="EFP94405.1"/>
    <property type="molecule type" value="Genomic_DNA"/>
</dbReference>
<organism evidence="2 3">
    <name type="scientific">Puccinia graminis f. sp. tritici (strain CRL 75-36-700-3 / race SCCL)</name>
    <name type="common">Black stem rust fungus</name>
    <dbReference type="NCBI Taxonomy" id="418459"/>
    <lineage>
        <taxon>Eukaryota</taxon>
        <taxon>Fungi</taxon>
        <taxon>Dikarya</taxon>
        <taxon>Basidiomycota</taxon>
        <taxon>Pucciniomycotina</taxon>
        <taxon>Pucciniomycetes</taxon>
        <taxon>Pucciniales</taxon>
        <taxon>Pucciniaceae</taxon>
        <taxon>Puccinia</taxon>
    </lineage>
</organism>
<feature type="compositionally biased region" description="Basic residues" evidence="1">
    <location>
        <begin position="447"/>
        <end position="456"/>
    </location>
</feature>
<dbReference type="AlphaFoldDB" id="E3NXV6"/>
<sequence>MWQESYTPSPPIQTANGYEFRIRYLEEVVHHLLAGTNPPQPPSISLAPLTSSFRYSAERGLVPLLSDSAAKSLANARSGNHLTYLSQAPSNEIHKTPPTQNLISRRSSSLPTPKSFQSTAKAPLRTSLQSYTDCHPRRPSASLDRLLNSKSQSNSFFLRATNAQSPLSGICSSPPDTKMSALETHNHTVTSSPSPHSISIATPNPSQLGFLDVDRYTNHLEIVCGQPSTDFVLCPEAHASSTMILDGPSTDAVSVREIPLTTQDPTLTQPLLNPPALDAILDTLASENIASENSITKASAQEVTHSDHPIGITTATVPYILPIPNQKTFAPDSEDTSNSLTPSESSPLTKQKNIQDSKLPTSTNSPLDPSLPDCSSSSCSLTHPVTPIAQPDNLEVAMVGGIKILDDDDSSLELRLAPEFSRETLEYYDDIDSYLKLANTVETEMKTKKKKKKKKKADPPSTSDNPVLFYV</sequence>
<feature type="region of interest" description="Disordered" evidence="1">
    <location>
        <begin position="88"/>
        <end position="122"/>
    </location>
</feature>
<dbReference type="OrthoDB" id="10413477at2759"/>
<dbReference type="GeneID" id="10527616"/>
<keyword evidence="3" id="KW-1185">Reference proteome</keyword>
<dbReference type="InParanoid" id="E3NXV6"/>
<feature type="compositionally biased region" description="Low complexity" evidence="1">
    <location>
        <begin position="365"/>
        <end position="380"/>
    </location>
</feature>
<dbReference type="RefSeq" id="XP_003338824.1">
    <property type="nucleotide sequence ID" value="XM_003338776.2"/>
</dbReference>
<feature type="compositionally biased region" description="Polar residues" evidence="1">
    <location>
        <begin position="336"/>
        <end position="364"/>
    </location>
</feature>
<dbReference type="VEuPathDB" id="FungiDB:PGTG_20361"/>
<proteinExistence type="predicted"/>
<dbReference type="Proteomes" id="UP000008783">
    <property type="component" value="Unassembled WGS sequence"/>
</dbReference>
<protein>
    <submittedName>
        <fullName evidence="2">Uncharacterized protein</fullName>
    </submittedName>
</protein>
<dbReference type="HOGENOM" id="CLU_026173_0_0_1"/>
<accession>E3NXV6</accession>
<evidence type="ECO:0000313" key="2">
    <source>
        <dbReference type="EMBL" id="EFP94405.1"/>
    </source>
</evidence>